<reference evidence="1 2" key="1">
    <citation type="journal article" date="2021" name="ISME Commun">
        <title>Automated analysis of genomic sequences facilitates high-throughput and comprehensive description of bacteria.</title>
        <authorList>
            <person name="Hitch T.C.A."/>
        </authorList>
    </citation>
    <scope>NUCLEOTIDE SEQUENCE [LARGE SCALE GENOMIC DNA]</scope>
    <source>
        <strain evidence="1 2">Sanger_31</strain>
    </source>
</reference>
<proteinExistence type="predicted"/>
<evidence type="ECO:0000313" key="2">
    <source>
        <dbReference type="Proteomes" id="UP001208131"/>
    </source>
</evidence>
<dbReference type="Proteomes" id="UP001208131">
    <property type="component" value="Unassembled WGS sequence"/>
</dbReference>
<dbReference type="AlphaFoldDB" id="A0AAE3IK87"/>
<keyword evidence="2" id="KW-1185">Reference proteome</keyword>
<sequence>MIKGFEDAFTDLQSEFVSLCMEYTNGSVDKIYIYIYQDTSQKMFNAIFVKGNSVIPAGNFADDEASDEFLSVGIKDIDKLVELCDMYQCKGPNEYKLEFDVATHKFDASYRYDNYTKSGISPVSELMSWYEEIKEKYGK</sequence>
<organism evidence="1 2">
    <name type="scientific">Hominimerdicola aceti</name>
    <dbReference type="NCBI Taxonomy" id="2981726"/>
    <lineage>
        <taxon>Bacteria</taxon>
        <taxon>Bacillati</taxon>
        <taxon>Bacillota</taxon>
        <taxon>Clostridia</taxon>
        <taxon>Eubacteriales</taxon>
        <taxon>Oscillospiraceae</taxon>
        <taxon>Hominimerdicola</taxon>
    </lineage>
</organism>
<dbReference type="EMBL" id="JAOQJZ010000022">
    <property type="protein sequence ID" value="MCU6707004.1"/>
    <property type="molecule type" value="Genomic_DNA"/>
</dbReference>
<evidence type="ECO:0000313" key="1">
    <source>
        <dbReference type="EMBL" id="MCU6707004.1"/>
    </source>
</evidence>
<comment type="caution">
    <text evidence="1">The sequence shown here is derived from an EMBL/GenBank/DDBJ whole genome shotgun (WGS) entry which is preliminary data.</text>
</comment>
<protein>
    <recommendedName>
        <fullName evidence="3">DUF600 domain-containing protein</fullName>
    </recommendedName>
</protein>
<dbReference type="RefSeq" id="WP_195221495.1">
    <property type="nucleotide sequence ID" value="NZ_JAOQJZ010000022.1"/>
</dbReference>
<accession>A0AAE3IK87</accession>
<name>A0AAE3IK87_9FIRM</name>
<gene>
    <name evidence="1" type="ORF">OCV57_13905</name>
</gene>
<evidence type="ECO:0008006" key="3">
    <source>
        <dbReference type="Google" id="ProtNLM"/>
    </source>
</evidence>